<feature type="transmembrane region" description="Helical" evidence="1">
    <location>
        <begin position="53"/>
        <end position="76"/>
    </location>
</feature>
<name>A0A0L0EVH3_9GAMM</name>
<feature type="transmembrane region" description="Helical" evidence="1">
    <location>
        <begin position="235"/>
        <end position="253"/>
    </location>
</feature>
<feature type="transmembrane region" description="Helical" evidence="1">
    <location>
        <begin position="319"/>
        <end position="337"/>
    </location>
</feature>
<feature type="transmembrane region" description="Helical" evidence="1">
    <location>
        <begin position="164"/>
        <end position="186"/>
    </location>
</feature>
<dbReference type="PANTHER" id="PTHR36927:SF1">
    <property type="entry name" value="MDO-LIKE PROTEIN"/>
    <property type="match status" value="1"/>
</dbReference>
<evidence type="ECO:0000259" key="2">
    <source>
        <dbReference type="Pfam" id="PF01757"/>
    </source>
</evidence>
<feature type="transmembrane region" description="Helical" evidence="1">
    <location>
        <begin position="343"/>
        <end position="365"/>
    </location>
</feature>
<gene>
    <name evidence="3" type="ORF">AC626_04860</name>
</gene>
<keyword evidence="3" id="KW-0808">Transferase</keyword>
<evidence type="ECO:0000256" key="1">
    <source>
        <dbReference type="SAM" id="Phobius"/>
    </source>
</evidence>
<evidence type="ECO:0000313" key="3">
    <source>
        <dbReference type="EMBL" id="KNC68385.1"/>
    </source>
</evidence>
<dbReference type="InterPro" id="IPR002656">
    <property type="entry name" value="Acyl_transf_3_dom"/>
</dbReference>
<sequence>MHTSPRFHYIDNLRSLALLLGVVFHAALAYGPYFSNIWFTADPSKHVAFEYFAIWSHLFRMPLFFAIAGFCAALLISKRGGNAFISNRLKRVFLPFVIFFPLTMLVLIHALGWGAEIVHEKPGLFTIFQSVDEPLISTMHLWFLWNLTQFCCIIWLLQKYTQVYQSILAFVVRPLFLGVALPVLLTLAMHQQLVPFPAPDKLYPQLWSYGFYGILFLIGAGLYHHHTRVEQYARYFTPLLILACVSLLPYFYLMDPPPSIETIIRAANTGDMTPEHINLYAVLAQSVAIVSWTGVAFLAGYKWLNQYSQLNKYMSDASYWIYLIHVPVLMYIQFPLSNTTLPLLLKLVISVTTTLAIGLVSYQLLVRHTWIGVLLNGKKAKPSTSPQRAESAS</sequence>
<feature type="domain" description="Acyltransferase 3" evidence="2">
    <location>
        <begin position="8"/>
        <end position="360"/>
    </location>
</feature>
<dbReference type="InterPro" id="IPR050623">
    <property type="entry name" value="Glucan_succinyl_AcylTrfase"/>
</dbReference>
<feature type="transmembrane region" description="Helical" evidence="1">
    <location>
        <begin position="135"/>
        <end position="157"/>
    </location>
</feature>
<dbReference type="Proteomes" id="UP000036850">
    <property type="component" value="Unassembled WGS sequence"/>
</dbReference>
<dbReference type="PANTHER" id="PTHR36927">
    <property type="entry name" value="BLR4337 PROTEIN"/>
    <property type="match status" value="1"/>
</dbReference>
<feature type="transmembrane region" description="Helical" evidence="1">
    <location>
        <begin position="92"/>
        <end position="115"/>
    </location>
</feature>
<evidence type="ECO:0000313" key="4">
    <source>
        <dbReference type="Proteomes" id="UP000036850"/>
    </source>
</evidence>
<dbReference type="PATRIC" id="fig|43658.6.peg.5437"/>
<dbReference type="AlphaFoldDB" id="A0A0L0EVH3"/>
<accession>A0A0L0EVH3</accession>
<dbReference type="OrthoDB" id="341887at2"/>
<comment type="caution">
    <text evidence="3">The sequence shown here is derived from an EMBL/GenBank/DDBJ whole genome shotgun (WGS) entry which is preliminary data.</text>
</comment>
<reference evidence="4" key="1">
    <citation type="submission" date="2015-07" db="EMBL/GenBank/DDBJ databases">
        <title>Draft genome sequence of a Pseudoalteromonas rubra strain, OCN096, isolated from Kaneohe Bay, Oahu, Hawaii.</title>
        <authorList>
            <person name="Beurmann S."/>
            <person name="Ushijima B."/>
            <person name="Belcaid M."/>
            <person name="Callahan S.M."/>
            <person name="Aeby G.S."/>
        </authorList>
    </citation>
    <scope>NUCLEOTIDE SEQUENCE [LARGE SCALE GENOMIC DNA]</scope>
    <source>
        <strain evidence="4">OCN096</strain>
    </source>
</reference>
<dbReference type="Pfam" id="PF01757">
    <property type="entry name" value="Acyl_transf_3"/>
    <property type="match status" value="1"/>
</dbReference>
<proteinExistence type="predicted"/>
<feature type="transmembrane region" description="Helical" evidence="1">
    <location>
        <begin position="277"/>
        <end position="299"/>
    </location>
</feature>
<keyword evidence="1" id="KW-0812">Transmembrane</keyword>
<keyword evidence="1" id="KW-0472">Membrane</keyword>
<keyword evidence="1" id="KW-1133">Transmembrane helix</keyword>
<organism evidence="3 4">
    <name type="scientific">Pseudoalteromonas rubra</name>
    <dbReference type="NCBI Taxonomy" id="43658"/>
    <lineage>
        <taxon>Bacteria</taxon>
        <taxon>Pseudomonadati</taxon>
        <taxon>Pseudomonadota</taxon>
        <taxon>Gammaproteobacteria</taxon>
        <taxon>Alteromonadales</taxon>
        <taxon>Pseudoalteromonadaceae</taxon>
        <taxon>Pseudoalteromonas</taxon>
    </lineage>
</organism>
<protein>
    <submittedName>
        <fullName evidence="3">Acyltransferase</fullName>
    </submittedName>
</protein>
<dbReference type="GO" id="GO:0016747">
    <property type="term" value="F:acyltransferase activity, transferring groups other than amino-acyl groups"/>
    <property type="evidence" value="ECO:0007669"/>
    <property type="project" value="InterPro"/>
</dbReference>
<keyword evidence="3" id="KW-0012">Acyltransferase</keyword>
<feature type="transmembrane region" description="Helical" evidence="1">
    <location>
        <begin position="206"/>
        <end position="223"/>
    </location>
</feature>
<dbReference type="EMBL" id="LFZX01000024">
    <property type="protein sequence ID" value="KNC68385.1"/>
    <property type="molecule type" value="Genomic_DNA"/>
</dbReference>